<evidence type="ECO:0000256" key="1">
    <source>
        <dbReference type="SAM" id="SignalP"/>
    </source>
</evidence>
<accession>A0ABS7AX36</accession>
<sequence>MIRRTSRIVAAAVLLAAGLVGVVQQPAAAASWQAVPVPLGEYRKIASARIQVFGPDSALMYAGTEPQICFECTVRNQIFQWNGTAWTELVVPPHAAGGTPSYAGGSPSDQWSFAATGNDYTFSAYHWNGSAWTERSAPGVRFQTDAVHVVAHDDVWVAGRDRTGGGFHAAAGHWDGTAWTFARLPEASRTNSPEAVRRISDTEVWVVGTAYPAVNTFRMNAARFDGQTWTTVPMPDGAGRASVVNGAPGDLWITGTKLTSGTGPLCGITLRSTGGGFTRTDICGDPASTDGGVWRTGVVKYGADWYAALQPRWSNDKIPGGALRKWTGSAWQSIAGPFPTTTNVEALEPIPGGGLWMVAEGRDAAGKLSLTGPQVFRVTGALG</sequence>
<dbReference type="RefSeq" id="WP_220142807.1">
    <property type="nucleotide sequence ID" value="NZ_JAHXZI010000002.1"/>
</dbReference>
<feature type="chain" id="PRO_5045367053" evidence="1">
    <location>
        <begin position="30"/>
        <end position="383"/>
    </location>
</feature>
<reference evidence="2 3" key="1">
    <citation type="journal article" date="2013" name="Antonie Van Leeuwenhoek">
        <title>Actinoplanes hulinensis sp. nov., a novel actinomycete isolated from soybean root (Glycine max (L.) Merr).</title>
        <authorList>
            <person name="Shen Y."/>
            <person name="Liu C."/>
            <person name="Wang X."/>
            <person name="Zhao J."/>
            <person name="Jia F."/>
            <person name="Zhang Y."/>
            <person name="Wang L."/>
            <person name="Yang D."/>
            <person name="Xiang W."/>
        </authorList>
    </citation>
    <scope>NUCLEOTIDE SEQUENCE [LARGE SCALE GENOMIC DNA]</scope>
    <source>
        <strain evidence="2 3">NEAU-M9</strain>
    </source>
</reference>
<keyword evidence="1" id="KW-0732">Signal</keyword>
<keyword evidence="3" id="KW-1185">Reference proteome</keyword>
<protein>
    <submittedName>
        <fullName evidence="2">Uncharacterized protein</fullName>
    </submittedName>
</protein>
<dbReference type="SUPFAM" id="SSF89372">
    <property type="entry name" value="Fucose-specific lectin"/>
    <property type="match status" value="1"/>
</dbReference>
<proteinExistence type="predicted"/>
<dbReference type="EMBL" id="JAHXZI010000002">
    <property type="protein sequence ID" value="MBW6433293.1"/>
    <property type="molecule type" value="Genomic_DNA"/>
</dbReference>
<dbReference type="Proteomes" id="UP001519863">
    <property type="component" value="Unassembled WGS sequence"/>
</dbReference>
<comment type="caution">
    <text evidence="2">The sequence shown here is derived from an EMBL/GenBank/DDBJ whole genome shotgun (WGS) entry which is preliminary data.</text>
</comment>
<evidence type="ECO:0000313" key="3">
    <source>
        <dbReference type="Proteomes" id="UP001519863"/>
    </source>
</evidence>
<organism evidence="2 3">
    <name type="scientific">Actinoplanes hulinensis</name>
    <dbReference type="NCBI Taxonomy" id="1144547"/>
    <lineage>
        <taxon>Bacteria</taxon>
        <taxon>Bacillati</taxon>
        <taxon>Actinomycetota</taxon>
        <taxon>Actinomycetes</taxon>
        <taxon>Micromonosporales</taxon>
        <taxon>Micromonosporaceae</taxon>
        <taxon>Actinoplanes</taxon>
    </lineage>
</organism>
<gene>
    <name evidence="2" type="ORF">KZ829_05990</name>
</gene>
<feature type="signal peptide" evidence="1">
    <location>
        <begin position="1"/>
        <end position="29"/>
    </location>
</feature>
<name>A0ABS7AX36_9ACTN</name>
<evidence type="ECO:0000313" key="2">
    <source>
        <dbReference type="EMBL" id="MBW6433293.1"/>
    </source>
</evidence>